<name>A0A9P6LA73_9AGAM</name>
<gene>
    <name evidence="2" type="ORF">BJ322DRAFT_524714</name>
</gene>
<dbReference type="AlphaFoldDB" id="A0A9P6LA73"/>
<feature type="region of interest" description="Disordered" evidence="1">
    <location>
        <begin position="225"/>
        <end position="251"/>
    </location>
</feature>
<dbReference type="Proteomes" id="UP000736335">
    <property type="component" value="Unassembled WGS sequence"/>
</dbReference>
<sequence>MAPKVQPAWKIYEEQMESLCYGHALWEPTPTSKYTRVSIGDVGFIRQGRFHLLFSAGLPLGKRKLGVDVPNTFEHLRIGTTEPGGPRDPGCVAAKTSRHAETKIDVTVATAKPLQLDADFSYEFTGHSGAALTTTHSTYNEDSQMDTEFRDYTKRYYKSWVKFAKDKKYGTNLRPVLISGFDMAKDFSMMAYATSHTSVQAGATVSTPMFGSGSWVWRTVCKPHSKHGPQEIPPGLQSSPSGSAQSPSNTTSTEFNQCVFIRYYTLREGLFPKVIRASAGPHSLGSGENQGDYFPELTMQSEPVSMGDEEDTNDAGNESHKVTPVLCTFCSFRSDTSLQDEGHDSWDAIAEYVFRVTPPSSYRCLTI</sequence>
<evidence type="ECO:0000313" key="3">
    <source>
        <dbReference type="Proteomes" id="UP000736335"/>
    </source>
</evidence>
<reference evidence="2" key="1">
    <citation type="journal article" date="2020" name="Nat. Commun.">
        <title>Large-scale genome sequencing of mycorrhizal fungi provides insights into the early evolution of symbiotic traits.</title>
        <authorList>
            <person name="Miyauchi S."/>
            <person name="Kiss E."/>
            <person name="Kuo A."/>
            <person name="Drula E."/>
            <person name="Kohler A."/>
            <person name="Sanchez-Garcia M."/>
            <person name="Morin E."/>
            <person name="Andreopoulos B."/>
            <person name="Barry K.W."/>
            <person name="Bonito G."/>
            <person name="Buee M."/>
            <person name="Carver A."/>
            <person name="Chen C."/>
            <person name="Cichocki N."/>
            <person name="Clum A."/>
            <person name="Culley D."/>
            <person name="Crous P.W."/>
            <person name="Fauchery L."/>
            <person name="Girlanda M."/>
            <person name="Hayes R.D."/>
            <person name="Keri Z."/>
            <person name="LaButti K."/>
            <person name="Lipzen A."/>
            <person name="Lombard V."/>
            <person name="Magnuson J."/>
            <person name="Maillard F."/>
            <person name="Murat C."/>
            <person name="Nolan M."/>
            <person name="Ohm R.A."/>
            <person name="Pangilinan J."/>
            <person name="Pereira M.F."/>
            <person name="Perotto S."/>
            <person name="Peter M."/>
            <person name="Pfister S."/>
            <person name="Riley R."/>
            <person name="Sitrit Y."/>
            <person name="Stielow J.B."/>
            <person name="Szollosi G."/>
            <person name="Zifcakova L."/>
            <person name="Stursova M."/>
            <person name="Spatafora J.W."/>
            <person name="Tedersoo L."/>
            <person name="Vaario L.M."/>
            <person name="Yamada A."/>
            <person name="Yan M."/>
            <person name="Wang P."/>
            <person name="Xu J."/>
            <person name="Bruns T."/>
            <person name="Baldrian P."/>
            <person name="Vilgalys R."/>
            <person name="Dunand C."/>
            <person name="Henrissat B."/>
            <person name="Grigoriev I.V."/>
            <person name="Hibbett D."/>
            <person name="Nagy L.G."/>
            <person name="Martin F.M."/>
        </authorList>
    </citation>
    <scope>NUCLEOTIDE SEQUENCE</scope>
    <source>
        <strain evidence="2">UH-Tt-Lm1</strain>
    </source>
</reference>
<keyword evidence="3" id="KW-1185">Reference proteome</keyword>
<evidence type="ECO:0000313" key="2">
    <source>
        <dbReference type="EMBL" id="KAF9789164.1"/>
    </source>
</evidence>
<evidence type="ECO:0000256" key="1">
    <source>
        <dbReference type="SAM" id="MobiDB-lite"/>
    </source>
</evidence>
<proteinExistence type="predicted"/>
<feature type="compositionally biased region" description="Low complexity" evidence="1">
    <location>
        <begin position="233"/>
        <end position="248"/>
    </location>
</feature>
<dbReference type="OrthoDB" id="3222453at2759"/>
<protein>
    <submittedName>
        <fullName evidence="2">Uncharacterized protein</fullName>
    </submittedName>
</protein>
<comment type="caution">
    <text evidence="2">The sequence shown here is derived from an EMBL/GenBank/DDBJ whole genome shotgun (WGS) entry which is preliminary data.</text>
</comment>
<reference evidence="2" key="2">
    <citation type="submission" date="2020-11" db="EMBL/GenBank/DDBJ databases">
        <authorList>
            <consortium name="DOE Joint Genome Institute"/>
            <person name="Kuo A."/>
            <person name="Miyauchi S."/>
            <person name="Kiss E."/>
            <person name="Drula E."/>
            <person name="Kohler A."/>
            <person name="Sanchez-Garcia M."/>
            <person name="Andreopoulos B."/>
            <person name="Barry K.W."/>
            <person name="Bonito G."/>
            <person name="Buee M."/>
            <person name="Carver A."/>
            <person name="Chen C."/>
            <person name="Cichocki N."/>
            <person name="Clum A."/>
            <person name="Culley D."/>
            <person name="Crous P.W."/>
            <person name="Fauchery L."/>
            <person name="Girlanda M."/>
            <person name="Hayes R."/>
            <person name="Keri Z."/>
            <person name="Labutti K."/>
            <person name="Lipzen A."/>
            <person name="Lombard V."/>
            <person name="Magnuson J."/>
            <person name="Maillard F."/>
            <person name="Morin E."/>
            <person name="Murat C."/>
            <person name="Nolan M."/>
            <person name="Ohm R."/>
            <person name="Pangilinan J."/>
            <person name="Pereira M."/>
            <person name="Perotto S."/>
            <person name="Peter M."/>
            <person name="Riley R."/>
            <person name="Sitrit Y."/>
            <person name="Stielow B."/>
            <person name="Szollosi G."/>
            <person name="Zifcakova L."/>
            <person name="Stursova M."/>
            <person name="Spatafora J.W."/>
            <person name="Tedersoo L."/>
            <person name="Vaario L.-M."/>
            <person name="Yamada A."/>
            <person name="Yan M."/>
            <person name="Wang P."/>
            <person name="Xu J."/>
            <person name="Bruns T."/>
            <person name="Baldrian P."/>
            <person name="Vilgalys R."/>
            <person name="Henrissat B."/>
            <person name="Grigoriev I.V."/>
            <person name="Hibbett D."/>
            <person name="Nagy L.G."/>
            <person name="Martin F.M."/>
        </authorList>
    </citation>
    <scope>NUCLEOTIDE SEQUENCE</scope>
    <source>
        <strain evidence="2">UH-Tt-Lm1</strain>
    </source>
</reference>
<dbReference type="EMBL" id="WIUZ02000003">
    <property type="protein sequence ID" value="KAF9789164.1"/>
    <property type="molecule type" value="Genomic_DNA"/>
</dbReference>
<organism evidence="2 3">
    <name type="scientific">Thelephora terrestris</name>
    <dbReference type="NCBI Taxonomy" id="56493"/>
    <lineage>
        <taxon>Eukaryota</taxon>
        <taxon>Fungi</taxon>
        <taxon>Dikarya</taxon>
        <taxon>Basidiomycota</taxon>
        <taxon>Agaricomycotina</taxon>
        <taxon>Agaricomycetes</taxon>
        <taxon>Thelephorales</taxon>
        <taxon>Thelephoraceae</taxon>
        <taxon>Thelephora</taxon>
    </lineage>
</organism>
<accession>A0A9P6LA73</accession>